<feature type="domain" description="Histidine kinase" evidence="8">
    <location>
        <begin position="162"/>
        <end position="376"/>
    </location>
</feature>
<dbReference type="InterPro" id="IPR036097">
    <property type="entry name" value="HisK_dim/P_sf"/>
</dbReference>
<evidence type="ECO:0000256" key="1">
    <source>
        <dbReference type="ARBA" id="ARBA00000085"/>
    </source>
</evidence>
<dbReference type="Gene3D" id="3.30.450.20">
    <property type="entry name" value="PAS domain"/>
    <property type="match status" value="1"/>
</dbReference>
<gene>
    <name evidence="9" type="ordered locus">A2cp1_4150</name>
</gene>
<dbReference type="SUPFAM" id="SSF47384">
    <property type="entry name" value="Homodimeric domain of signal transducing histidine kinase"/>
    <property type="match status" value="1"/>
</dbReference>
<evidence type="ECO:0000256" key="7">
    <source>
        <dbReference type="ARBA" id="ARBA00023136"/>
    </source>
</evidence>
<keyword evidence="6" id="KW-0902">Two-component regulatory system</keyword>
<dbReference type="PRINTS" id="PR00344">
    <property type="entry name" value="BCTRLSENSOR"/>
</dbReference>
<dbReference type="Proteomes" id="UP000007089">
    <property type="component" value="Chromosome"/>
</dbReference>
<dbReference type="InterPro" id="IPR003594">
    <property type="entry name" value="HATPase_dom"/>
</dbReference>
<evidence type="ECO:0000256" key="5">
    <source>
        <dbReference type="ARBA" id="ARBA00022777"/>
    </source>
</evidence>
<dbReference type="PROSITE" id="PS50109">
    <property type="entry name" value="HIS_KIN"/>
    <property type="match status" value="1"/>
</dbReference>
<dbReference type="Gene3D" id="3.30.565.10">
    <property type="entry name" value="Histidine kinase-like ATPase, C-terminal domain"/>
    <property type="match status" value="1"/>
</dbReference>
<dbReference type="InterPro" id="IPR036890">
    <property type="entry name" value="HATPase_C_sf"/>
</dbReference>
<dbReference type="AlphaFoldDB" id="B8JAG8"/>
<dbReference type="PANTHER" id="PTHR43711">
    <property type="entry name" value="TWO-COMPONENT HISTIDINE KINASE"/>
    <property type="match status" value="1"/>
</dbReference>
<dbReference type="Pfam" id="PF00512">
    <property type="entry name" value="HisKA"/>
    <property type="match status" value="1"/>
</dbReference>
<dbReference type="Gene3D" id="1.10.287.130">
    <property type="match status" value="1"/>
</dbReference>
<dbReference type="InterPro" id="IPR004358">
    <property type="entry name" value="Sig_transdc_His_kin-like_C"/>
</dbReference>
<dbReference type="PANTHER" id="PTHR43711:SF1">
    <property type="entry name" value="HISTIDINE KINASE 1"/>
    <property type="match status" value="1"/>
</dbReference>
<dbReference type="CDD" id="cd00082">
    <property type="entry name" value="HisKA"/>
    <property type="match status" value="1"/>
</dbReference>
<dbReference type="InterPro" id="IPR050736">
    <property type="entry name" value="Sensor_HK_Regulatory"/>
</dbReference>
<keyword evidence="10" id="KW-1185">Reference proteome</keyword>
<evidence type="ECO:0000256" key="3">
    <source>
        <dbReference type="ARBA" id="ARBA00022553"/>
    </source>
</evidence>
<dbReference type="Pfam" id="PF02518">
    <property type="entry name" value="HATPase_c"/>
    <property type="match status" value="1"/>
</dbReference>
<dbReference type="SUPFAM" id="SSF55874">
    <property type="entry name" value="ATPase domain of HSP90 chaperone/DNA topoisomerase II/histidine kinase"/>
    <property type="match status" value="1"/>
</dbReference>
<keyword evidence="3" id="KW-0597">Phosphoprotein</keyword>
<proteinExistence type="predicted"/>
<keyword evidence="7" id="KW-0472">Membrane</keyword>
<evidence type="ECO:0000256" key="4">
    <source>
        <dbReference type="ARBA" id="ARBA00022679"/>
    </source>
</evidence>
<evidence type="ECO:0000313" key="9">
    <source>
        <dbReference type="EMBL" id="ACL67467.1"/>
    </source>
</evidence>
<dbReference type="CDD" id="cd16922">
    <property type="entry name" value="HATPase_EvgS-ArcB-TorS-like"/>
    <property type="match status" value="1"/>
</dbReference>
<dbReference type="SMART" id="SM00388">
    <property type="entry name" value="HisKA"/>
    <property type="match status" value="1"/>
</dbReference>
<dbReference type="SMART" id="SM00387">
    <property type="entry name" value="HATPase_c"/>
    <property type="match status" value="1"/>
</dbReference>
<dbReference type="Pfam" id="PF08448">
    <property type="entry name" value="PAS_4"/>
    <property type="match status" value="1"/>
</dbReference>
<protein>
    <recommendedName>
        <fullName evidence="2">histidine kinase</fullName>
        <ecNumber evidence="2">2.7.13.3</ecNumber>
    </recommendedName>
</protein>
<dbReference type="InterPro" id="IPR003661">
    <property type="entry name" value="HisK_dim/P_dom"/>
</dbReference>
<dbReference type="FunFam" id="1.10.287.130:FF:000001">
    <property type="entry name" value="Two-component sensor histidine kinase"/>
    <property type="match status" value="1"/>
</dbReference>
<dbReference type="RefSeq" id="WP_015935185.1">
    <property type="nucleotide sequence ID" value="NC_011891.1"/>
</dbReference>
<evidence type="ECO:0000259" key="8">
    <source>
        <dbReference type="PROSITE" id="PS50109"/>
    </source>
</evidence>
<accession>B8JAG8</accession>
<comment type="catalytic activity">
    <reaction evidence="1">
        <text>ATP + protein L-histidine = ADP + protein N-phospho-L-histidine.</text>
        <dbReference type="EC" id="2.7.13.3"/>
    </reaction>
</comment>
<evidence type="ECO:0000256" key="2">
    <source>
        <dbReference type="ARBA" id="ARBA00012438"/>
    </source>
</evidence>
<name>B8JAG8_ANAD2</name>
<dbReference type="GO" id="GO:0000155">
    <property type="term" value="F:phosphorelay sensor kinase activity"/>
    <property type="evidence" value="ECO:0007669"/>
    <property type="project" value="InterPro"/>
</dbReference>
<dbReference type="HOGENOM" id="CLU_000445_89_2_7"/>
<dbReference type="EMBL" id="CP001359">
    <property type="protein sequence ID" value="ACL67467.1"/>
    <property type="molecule type" value="Genomic_DNA"/>
</dbReference>
<keyword evidence="4 9" id="KW-0808">Transferase</keyword>
<reference evidence="9" key="1">
    <citation type="submission" date="2009-01" db="EMBL/GenBank/DDBJ databases">
        <title>Complete sequence of Anaeromyxobacter dehalogenans 2CP-1.</title>
        <authorList>
            <consortium name="US DOE Joint Genome Institute"/>
            <person name="Lucas S."/>
            <person name="Copeland A."/>
            <person name="Lapidus A."/>
            <person name="Glavina del Rio T."/>
            <person name="Dalin E."/>
            <person name="Tice H."/>
            <person name="Bruce D."/>
            <person name="Goodwin L."/>
            <person name="Pitluck S."/>
            <person name="Saunders E."/>
            <person name="Brettin T."/>
            <person name="Detter J.C."/>
            <person name="Han C."/>
            <person name="Larimer F."/>
            <person name="Land M."/>
            <person name="Hauser L."/>
            <person name="Kyrpides N."/>
            <person name="Ovchinnikova G."/>
            <person name="Beliaev A.S."/>
            <person name="Richardson P."/>
        </authorList>
    </citation>
    <scope>NUCLEOTIDE SEQUENCE</scope>
    <source>
        <strain evidence="9">2CP-1</strain>
    </source>
</reference>
<dbReference type="FunFam" id="3.30.565.10:FF:000006">
    <property type="entry name" value="Sensor histidine kinase WalK"/>
    <property type="match status" value="1"/>
</dbReference>
<dbReference type="KEGG" id="acp:A2cp1_4150"/>
<evidence type="ECO:0000256" key="6">
    <source>
        <dbReference type="ARBA" id="ARBA00023012"/>
    </source>
</evidence>
<organism evidence="9 10">
    <name type="scientific">Anaeromyxobacter dehalogenans (strain ATCC BAA-258 / DSM 21875 / 2CP-1)</name>
    <dbReference type="NCBI Taxonomy" id="455488"/>
    <lineage>
        <taxon>Bacteria</taxon>
        <taxon>Pseudomonadati</taxon>
        <taxon>Myxococcota</taxon>
        <taxon>Myxococcia</taxon>
        <taxon>Myxococcales</taxon>
        <taxon>Cystobacterineae</taxon>
        <taxon>Anaeromyxobacteraceae</taxon>
        <taxon>Anaeromyxobacter</taxon>
    </lineage>
</organism>
<dbReference type="InterPro" id="IPR005467">
    <property type="entry name" value="His_kinase_dom"/>
</dbReference>
<dbReference type="EC" id="2.7.13.3" evidence="2"/>
<evidence type="ECO:0000313" key="10">
    <source>
        <dbReference type="Proteomes" id="UP000007089"/>
    </source>
</evidence>
<sequence>MLSRSPLAAAIRALRAELSGGPPADLGRDVRELEELLAERERRRFSALRVPAEQELLAALPDAAALISRDGWVRASNAAFDTLAASGRAAGLTPLEITRSAELSEAVKRALEGTARRLELPIQRRTYLAALSPLLRGEVLVLLRDVTDARRAEATRRDFVANASHELRTPIAAIRAAAETLLSGAVEDPAAGRAFVEIVARHAERLSRLTQDLLDLSRIESRQWTFELAPVGVGALARQVLELFASAARAKGLALRAEVPAGAVVRADGRALEQVLVNLVDNAVKYTAAGSVTVSAARDGDAWVVSVADTGPGIERHHLPRLFERFYRVDSGRSRDQGGTGLGLAIVKHLVQGMGGEVGVESGAGGTRLWARLPAA</sequence>
<dbReference type="InterPro" id="IPR013656">
    <property type="entry name" value="PAS_4"/>
</dbReference>
<keyword evidence="5 9" id="KW-0418">Kinase</keyword>